<dbReference type="AlphaFoldDB" id="A0A428SNV6"/>
<dbReference type="Gene3D" id="3.90.1300.10">
    <property type="entry name" value="Amidase signature (AS) domain"/>
    <property type="match status" value="1"/>
</dbReference>
<evidence type="ECO:0000313" key="2">
    <source>
        <dbReference type="Proteomes" id="UP000288429"/>
    </source>
</evidence>
<reference evidence="1 2" key="1">
    <citation type="submission" date="2017-06" db="EMBL/GenBank/DDBJ databases">
        <title>Cmopartive genomic analysis of Ambrosia Fusariam Clade fungi.</title>
        <authorList>
            <person name="Stajich J.E."/>
            <person name="Carrillo J."/>
            <person name="Kijimoto T."/>
            <person name="Eskalen A."/>
            <person name="O'Donnell K."/>
            <person name="Kasson M."/>
        </authorList>
    </citation>
    <scope>NUCLEOTIDE SEQUENCE [LARGE SCALE GENOMIC DNA]</scope>
    <source>
        <strain evidence="1 2">NRRL 20438</strain>
    </source>
</reference>
<keyword evidence="2" id="KW-1185">Reference proteome</keyword>
<dbReference type="PANTHER" id="PTHR42678">
    <property type="entry name" value="AMIDASE"/>
    <property type="match status" value="1"/>
</dbReference>
<evidence type="ECO:0008006" key="3">
    <source>
        <dbReference type="Google" id="ProtNLM"/>
    </source>
</evidence>
<evidence type="ECO:0000313" key="1">
    <source>
        <dbReference type="EMBL" id="RSL91457.1"/>
    </source>
</evidence>
<protein>
    <recommendedName>
        <fullName evidence="3">Amidase domain-containing protein</fullName>
    </recommendedName>
</protein>
<organism evidence="1 2">
    <name type="scientific">Fusarium ambrosium</name>
    <dbReference type="NCBI Taxonomy" id="131363"/>
    <lineage>
        <taxon>Eukaryota</taxon>
        <taxon>Fungi</taxon>
        <taxon>Dikarya</taxon>
        <taxon>Ascomycota</taxon>
        <taxon>Pezizomycotina</taxon>
        <taxon>Sordariomycetes</taxon>
        <taxon>Hypocreomycetidae</taxon>
        <taxon>Hypocreales</taxon>
        <taxon>Nectriaceae</taxon>
        <taxon>Fusarium</taxon>
        <taxon>Fusarium solani species complex</taxon>
    </lineage>
</organism>
<dbReference type="SUPFAM" id="SSF75304">
    <property type="entry name" value="Amidase signature (AS) enzymes"/>
    <property type="match status" value="1"/>
</dbReference>
<gene>
    <name evidence="1" type="ORF">CDV31_015474</name>
</gene>
<proteinExistence type="predicted"/>
<dbReference type="PANTHER" id="PTHR42678:SF34">
    <property type="entry name" value="OS04G0183300 PROTEIN"/>
    <property type="match status" value="1"/>
</dbReference>
<comment type="caution">
    <text evidence="1">The sequence shown here is derived from an EMBL/GenBank/DDBJ whole genome shotgun (WGS) entry which is preliminary data.</text>
</comment>
<dbReference type="Proteomes" id="UP000288429">
    <property type="component" value="Unassembled WGS sequence"/>
</dbReference>
<dbReference type="EMBL" id="NIZV01000408">
    <property type="protein sequence ID" value="RSL91457.1"/>
    <property type="molecule type" value="Genomic_DNA"/>
</dbReference>
<dbReference type="InterPro" id="IPR036928">
    <property type="entry name" value="AS_sf"/>
</dbReference>
<accession>A0A428SNV6</accession>
<name>A0A428SNV6_9HYPO</name>
<sequence>MTPTTKHAQHIDLLTATASELALLLGEQKTTSVDIVQSYLRQIRLHNENGAHLKTIISVVPEAQLLEAASRLDRERAEGKLRSPYHGIPFIAKVGSYRPPKFPLASTY</sequence>